<accession>A0AAD4IKS9</accession>
<dbReference type="Proteomes" id="UP001199106">
    <property type="component" value="Unassembled WGS sequence"/>
</dbReference>
<evidence type="ECO:0000313" key="2">
    <source>
        <dbReference type="Proteomes" id="UP001199106"/>
    </source>
</evidence>
<proteinExistence type="predicted"/>
<reference evidence="1" key="1">
    <citation type="submission" date="2021-07" db="EMBL/GenBank/DDBJ databases">
        <title>Genome Resource of American Ginseng Black Spot Pathogen Alternaria panax.</title>
        <authorList>
            <person name="Qiu C."/>
            <person name="Wang W."/>
            <person name="Liu Z."/>
        </authorList>
    </citation>
    <scope>NUCLEOTIDE SEQUENCE</scope>
    <source>
        <strain evidence="1">BNCC115425</strain>
    </source>
</reference>
<sequence>MMMFTGTIVRVESCWPNFGEEDLMAFTILPYGLRRTETVKAYFIPSNTAPEYEDLPDMLHNTYQVIGAFEIPALKPGANIKNFWLLSNPETASLKTGICWKLQARVAGVHTTASRSLSISVDVEIALSKFVLIYANLQNESQKPKDDKVYCFKGILRPSGGSGLEQSACEYTWSEEIPETMSEKTT</sequence>
<comment type="caution">
    <text evidence="1">The sequence shown here is derived from an EMBL/GenBank/DDBJ whole genome shotgun (WGS) entry which is preliminary data.</text>
</comment>
<gene>
    <name evidence="1" type="ORF">G6011_01364</name>
</gene>
<dbReference type="AlphaFoldDB" id="A0AAD4IKS9"/>
<evidence type="ECO:0000313" key="1">
    <source>
        <dbReference type="EMBL" id="KAG9196243.1"/>
    </source>
</evidence>
<dbReference type="EMBL" id="JAANER010000001">
    <property type="protein sequence ID" value="KAG9196243.1"/>
    <property type="molecule type" value="Genomic_DNA"/>
</dbReference>
<keyword evidence="2" id="KW-1185">Reference proteome</keyword>
<organism evidence="1 2">
    <name type="scientific">Alternaria panax</name>
    <dbReference type="NCBI Taxonomy" id="48097"/>
    <lineage>
        <taxon>Eukaryota</taxon>
        <taxon>Fungi</taxon>
        <taxon>Dikarya</taxon>
        <taxon>Ascomycota</taxon>
        <taxon>Pezizomycotina</taxon>
        <taxon>Dothideomycetes</taxon>
        <taxon>Pleosporomycetidae</taxon>
        <taxon>Pleosporales</taxon>
        <taxon>Pleosporineae</taxon>
        <taxon>Pleosporaceae</taxon>
        <taxon>Alternaria</taxon>
        <taxon>Alternaria sect. Panax</taxon>
    </lineage>
</organism>
<name>A0AAD4IKS9_9PLEO</name>
<protein>
    <submittedName>
        <fullName evidence="1">Uncharacterized protein</fullName>
    </submittedName>
</protein>